<evidence type="ECO:0000313" key="2">
    <source>
        <dbReference type="EMBL" id="AIC92851.1"/>
    </source>
</evidence>
<dbReference type="AlphaFoldDB" id="A0A060LN95"/>
<proteinExistence type="predicted"/>
<dbReference type="eggNOG" id="ENOG5032YFG">
    <property type="taxonomic scope" value="Bacteria"/>
</dbReference>
<keyword evidence="1" id="KW-0472">Membrane</keyword>
<dbReference type="HOGENOM" id="CLU_2393751_0_0_9"/>
<keyword evidence="1" id="KW-0812">Transmembrane</keyword>
<dbReference type="Proteomes" id="UP000027142">
    <property type="component" value="Chromosome"/>
</dbReference>
<protein>
    <recommendedName>
        <fullName evidence="4">Holin</fullName>
    </recommendedName>
</protein>
<feature type="transmembrane region" description="Helical" evidence="1">
    <location>
        <begin position="36"/>
        <end position="55"/>
    </location>
</feature>
<dbReference type="EMBL" id="CP003923">
    <property type="protein sequence ID" value="AIC92851.1"/>
    <property type="molecule type" value="Genomic_DNA"/>
</dbReference>
<organism evidence="2 3">
    <name type="scientific">Shouchella lehensis G1</name>
    <dbReference type="NCBI Taxonomy" id="1246626"/>
    <lineage>
        <taxon>Bacteria</taxon>
        <taxon>Bacillati</taxon>
        <taxon>Bacillota</taxon>
        <taxon>Bacilli</taxon>
        <taxon>Bacillales</taxon>
        <taxon>Bacillaceae</taxon>
        <taxon>Shouchella</taxon>
    </lineage>
</organism>
<accession>A0A060LN95</accession>
<dbReference type="RefSeq" id="WP_038476191.1">
    <property type="nucleotide sequence ID" value="NZ_CP003923.1"/>
</dbReference>
<keyword evidence="3" id="KW-1185">Reference proteome</keyword>
<evidence type="ECO:0000313" key="3">
    <source>
        <dbReference type="Proteomes" id="UP000027142"/>
    </source>
</evidence>
<feature type="transmembrane region" description="Helical" evidence="1">
    <location>
        <begin position="6"/>
        <end position="24"/>
    </location>
</feature>
<dbReference type="OrthoDB" id="2969583at2"/>
<dbReference type="KEGG" id="ble:BleG1_0243"/>
<dbReference type="STRING" id="1246626.BleG1_0243"/>
<feature type="transmembrane region" description="Helical" evidence="1">
    <location>
        <begin position="67"/>
        <end position="87"/>
    </location>
</feature>
<name>A0A060LN95_9BACI</name>
<gene>
    <name evidence="2" type="ORF">BleG1_0243</name>
</gene>
<keyword evidence="1" id="KW-1133">Transmembrane helix</keyword>
<reference evidence="2 3" key="1">
    <citation type="journal article" date="2014" name="Gene">
        <title>A comparative genomic analysis of the alkalitolerant soil bacterium Bacillus lehensis G1.</title>
        <authorList>
            <person name="Noor Y.M."/>
            <person name="Samsulrizal N.H."/>
            <person name="Jema'on N.A."/>
            <person name="Low K.O."/>
            <person name="Ramli A.N."/>
            <person name="Alias N.I."/>
            <person name="Damis S.I."/>
            <person name="Fuzi S.F."/>
            <person name="Isa M.N."/>
            <person name="Murad A.M."/>
            <person name="Raih M.F."/>
            <person name="Bakar F.D."/>
            <person name="Najimudin N."/>
            <person name="Mahadi N.M."/>
            <person name="Illias R.M."/>
        </authorList>
    </citation>
    <scope>NUCLEOTIDE SEQUENCE [LARGE SCALE GENOMIC DNA]</scope>
    <source>
        <strain evidence="2 3">G1</strain>
    </source>
</reference>
<dbReference type="PATRIC" id="fig|1246626.3.peg.226"/>
<evidence type="ECO:0000256" key="1">
    <source>
        <dbReference type="SAM" id="Phobius"/>
    </source>
</evidence>
<evidence type="ECO:0008006" key="4">
    <source>
        <dbReference type="Google" id="ProtNLM"/>
    </source>
</evidence>
<sequence length="93" mass="10441">MDFPTIHTNIWDAVIAVPFVLITTEFIKWTTKIPHKYVPTVATILGLLISVFYSHRHDLSAGLFMGFFYGSAAVGSYAGLKTAWLAYRSTEKK</sequence>